<dbReference type="RefSeq" id="WP_264790827.1">
    <property type="nucleotide sequence ID" value="NZ_AP026867.1"/>
</dbReference>
<dbReference type="Proteomes" id="UP001060919">
    <property type="component" value="Chromosome"/>
</dbReference>
<keyword evidence="2" id="KW-1185">Reference proteome</keyword>
<proteinExistence type="predicted"/>
<dbReference type="InterPro" id="IPR058060">
    <property type="entry name" value="HYC_CC_PP"/>
</dbReference>
<dbReference type="NCBIfam" id="NF047658">
    <property type="entry name" value="HYC_CC_PP"/>
    <property type="match status" value="1"/>
</dbReference>
<dbReference type="KEGG" id="aup:AsAng_0001330"/>
<evidence type="ECO:0000313" key="2">
    <source>
        <dbReference type="Proteomes" id="UP001060919"/>
    </source>
</evidence>
<accession>A0A915YAX2</accession>
<reference evidence="1" key="1">
    <citation type="submission" date="2022-09" db="EMBL/GenBank/DDBJ databases">
        <title>Aureispira anguillicida sp. nov., isolated from Leptocephalus of Japanese eel Anguilla japonica.</title>
        <authorList>
            <person name="Yuasa K."/>
            <person name="Mekata T."/>
            <person name="Ikunari K."/>
        </authorList>
    </citation>
    <scope>NUCLEOTIDE SEQUENCE</scope>
    <source>
        <strain evidence="1">EL160426</strain>
    </source>
</reference>
<sequence>MFLKCLHIINIWTILLSTVGVASYRHYCQEELKAVSFFADLIVPCCKPQKVKKRTIKSCCAARKSCRLKNSHHLTTNLEKGTSTPSFQKRNCCLDKSDFAQADVETNLKTGSGEIATLLAIIPFDYIQRIPVTTDYELKNKQEPAYAWLCFYPPPNTPLYIQHQSFLC</sequence>
<organism evidence="1 2">
    <name type="scientific">Aureispira anguillae</name>
    <dbReference type="NCBI Taxonomy" id="2864201"/>
    <lineage>
        <taxon>Bacteria</taxon>
        <taxon>Pseudomonadati</taxon>
        <taxon>Bacteroidota</taxon>
        <taxon>Saprospiria</taxon>
        <taxon>Saprospirales</taxon>
        <taxon>Saprospiraceae</taxon>
        <taxon>Aureispira</taxon>
    </lineage>
</organism>
<dbReference type="AlphaFoldDB" id="A0A915YAX2"/>
<name>A0A915YAX2_9BACT</name>
<dbReference type="EMBL" id="AP026867">
    <property type="protein sequence ID" value="BDS09435.1"/>
    <property type="molecule type" value="Genomic_DNA"/>
</dbReference>
<protein>
    <submittedName>
        <fullName evidence="1">Uncharacterized protein</fullName>
    </submittedName>
</protein>
<evidence type="ECO:0000313" key="1">
    <source>
        <dbReference type="EMBL" id="BDS09435.1"/>
    </source>
</evidence>
<gene>
    <name evidence="1" type="ORF">AsAng_0001330</name>
</gene>